<reference evidence="1 2" key="2">
    <citation type="journal article" date="2022" name="Mol. Ecol. Resour.">
        <title>The genomes of chicory, endive, great burdock and yacon provide insights into Asteraceae paleo-polyploidization history and plant inulin production.</title>
        <authorList>
            <person name="Fan W."/>
            <person name="Wang S."/>
            <person name="Wang H."/>
            <person name="Wang A."/>
            <person name="Jiang F."/>
            <person name="Liu H."/>
            <person name="Zhao H."/>
            <person name="Xu D."/>
            <person name="Zhang Y."/>
        </authorList>
    </citation>
    <scope>NUCLEOTIDE SEQUENCE [LARGE SCALE GENOMIC DNA]</scope>
    <source>
        <strain evidence="2">cv. Punajuju</strain>
        <tissue evidence="1">Leaves</tissue>
    </source>
</reference>
<protein>
    <submittedName>
        <fullName evidence="1">Uncharacterized protein</fullName>
    </submittedName>
</protein>
<name>A0ACB9EYU0_CICIN</name>
<keyword evidence="2" id="KW-1185">Reference proteome</keyword>
<comment type="caution">
    <text evidence="1">The sequence shown here is derived from an EMBL/GenBank/DDBJ whole genome shotgun (WGS) entry which is preliminary data.</text>
</comment>
<dbReference type="Proteomes" id="UP001055811">
    <property type="component" value="Linkage Group LG03"/>
</dbReference>
<dbReference type="EMBL" id="CM042011">
    <property type="protein sequence ID" value="KAI3764258.1"/>
    <property type="molecule type" value="Genomic_DNA"/>
</dbReference>
<evidence type="ECO:0000313" key="2">
    <source>
        <dbReference type="Proteomes" id="UP001055811"/>
    </source>
</evidence>
<organism evidence="1 2">
    <name type="scientific">Cichorium intybus</name>
    <name type="common">Chicory</name>
    <dbReference type="NCBI Taxonomy" id="13427"/>
    <lineage>
        <taxon>Eukaryota</taxon>
        <taxon>Viridiplantae</taxon>
        <taxon>Streptophyta</taxon>
        <taxon>Embryophyta</taxon>
        <taxon>Tracheophyta</taxon>
        <taxon>Spermatophyta</taxon>
        <taxon>Magnoliopsida</taxon>
        <taxon>eudicotyledons</taxon>
        <taxon>Gunneridae</taxon>
        <taxon>Pentapetalae</taxon>
        <taxon>asterids</taxon>
        <taxon>campanulids</taxon>
        <taxon>Asterales</taxon>
        <taxon>Asteraceae</taxon>
        <taxon>Cichorioideae</taxon>
        <taxon>Cichorieae</taxon>
        <taxon>Cichoriinae</taxon>
        <taxon>Cichorium</taxon>
    </lineage>
</organism>
<gene>
    <name evidence="1" type="ORF">L2E82_14264</name>
</gene>
<accession>A0ACB9EYU0</accession>
<reference evidence="2" key="1">
    <citation type="journal article" date="2022" name="Mol. Ecol. Resour.">
        <title>The genomes of chicory, endive, great burdock and yacon provide insights into Asteraceae palaeo-polyploidization history and plant inulin production.</title>
        <authorList>
            <person name="Fan W."/>
            <person name="Wang S."/>
            <person name="Wang H."/>
            <person name="Wang A."/>
            <person name="Jiang F."/>
            <person name="Liu H."/>
            <person name="Zhao H."/>
            <person name="Xu D."/>
            <person name="Zhang Y."/>
        </authorList>
    </citation>
    <scope>NUCLEOTIDE SEQUENCE [LARGE SCALE GENOMIC DNA]</scope>
    <source>
        <strain evidence="2">cv. Punajuju</strain>
    </source>
</reference>
<evidence type="ECO:0000313" key="1">
    <source>
        <dbReference type="EMBL" id="KAI3764258.1"/>
    </source>
</evidence>
<sequence>MRRFLQSLEFFVENERIKLAIFKALAFSQKLSGLPPQTVFQPLLKDNLVGKGFVLTFITDFFKEYFIDNSLDDLIYILKRGKMEDNLLDFFPSGKRSAEAFSEHFTKAGMALLVEYNDKRIFEVKVKEMKSAIASQISEEVDISEVIETVKQHVKDAILPEIEVVRIM</sequence>
<proteinExistence type="predicted"/>